<comment type="similarity">
    <text evidence="1 3">Belongs to the short-chain dehydrogenases/reductases (SDR) family.</text>
</comment>
<evidence type="ECO:0000256" key="1">
    <source>
        <dbReference type="ARBA" id="ARBA00006484"/>
    </source>
</evidence>
<evidence type="ECO:0000256" key="2">
    <source>
        <dbReference type="ARBA" id="ARBA00023002"/>
    </source>
</evidence>
<keyword evidence="5" id="KW-1185">Reference proteome</keyword>
<dbReference type="EMBL" id="AP022577">
    <property type="protein sequence ID" value="BBX87766.1"/>
    <property type="molecule type" value="Genomic_DNA"/>
</dbReference>
<accession>A0ABM7IM65</accession>
<proteinExistence type="inferred from homology"/>
<dbReference type="CDD" id="cd05233">
    <property type="entry name" value="SDR_c"/>
    <property type="match status" value="1"/>
</dbReference>
<evidence type="ECO:0000256" key="3">
    <source>
        <dbReference type="RuleBase" id="RU000363"/>
    </source>
</evidence>
<evidence type="ECO:0000313" key="4">
    <source>
        <dbReference type="EMBL" id="BBX87766.1"/>
    </source>
</evidence>
<dbReference type="InterPro" id="IPR020904">
    <property type="entry name" value="Sc_DH/Rdtase_CS"/>
</dbReference>
<dbReference type="Proteomes" id="UP000465609">
    <property type="component" value="Chromosome"/>
</dbReference>
<dbReference type="PANTHER" id="PTHR43391">
    <property type="entry name" value="RETINOL DEHYDROGENASE-RELATED"/>
    <property type="match status" value="1"/>
</dbReference>
<dbReference type="InterPro" id="IPR002347">
    <property type="entry name" value="SDR_fam"/>
</dbReference>
<sequence length="264" mass="27031">MSATVAVVTGAGRGIGLAIAKALASQGHRVLITDVDGNAAQRAAEVVGHGAWGMAQDVREVAGHVAVAAAAAERGRLAVWVNNAGVLHAGNCWEQPAEHVTQTLDINVRGMMAGCAAAVNAMGAGGGVILNVASISALTPVPGLAVYAASKAAVLSYTTSLQGELRSAGLPIRARALCPDVVNTEMVTATTHDPGAALLFSGPKPLAAEDVARAAMELMDSRQIFRVVPRWRGVIARGTDVAPAAGLRALSLMRMLGLRRQRSL</sequence>
<evidence type="ECO:0000313" key="5">
    <source>
        <dbReference type="Proteomes" id="UP000465609"/>
    </source>
</evidence>
<dbReference type="PRINTS" id="PR00080">
    <property type="entry name" value="SDRFAMILY"/>
</dbReference>
<dbReference type="PANTHER" id="PTHR43391:SF12">
    <property type="entry name" value="OXIDOREDUCTASE EPHD-RELATED"/>
    <property type="match status" value="1"/>
</dbReference>
<name>A0ABM7IM65_9MYCO</name>
<dbReference type="SUPFAM" id="SSF51735">
    <property type="entry name" value="NAD(P)-binding Rossmann-fold domains"/>
    <property type="match status" value="1"/>
</dbReference>
<dbReference type="Pfam" id="PF00106">
    <property type="entry name" value="adh_short"/>
    <property type="match status" value="1"/>
</dbReference>
<dbReference type="PROSITE" id="PS00061">
    <property type="entry name" value="ADH_SHORT"/>
    <property type="match status" value="1"/>
</dbReference>
<gene>
    <name evidence="4" type="primary">fabG_8</name>
    <name evidence="4" type="ORF">MAUB_56390</name>
</gene>
<dbReference type="PRINTS" id="PR00081">
    <property type="entry name" value="GDHRDH"/>
</dbReference>
<dbReference type="Gene3D" id="3.40.50.720">
    <property type="entry name" value="NAD(P)-binding Rossmann-like Domain"/>
    <property type="match status" value="1"/>
</dbReference>
<organism evidence="4 5">
    <name type="scientific">Mycolicibacterium aubagnense</name>
    <dbReference type="NCBI Taxonomy" id="319707"/>
    <lineage>
        <taxon>Bacteria</taxon>
        <taxon>Bacillati</taxon>
        <taxon>Actinomycetota</taxon>
        <taxon>Actinomycetes</taxon>
        <taxon>Mycobacteriales</taxon>
        <taxon>Mycobacteriaceae</taxon>
        <taxon>Mycolicibacterium</taxon>
    </lineage>
</organism>
<keyword evidence="2" id="KW-0560">Oxidoreductase</keyword>
<reference evidence="4 5" key="1">
    <citation type="journal article" date="2019" name="Emerg. Microbes Infect.">
        <title>Comprehensive subspecies identification of 175 nontuberculous mycobacteria species based on 7547 genomic profiles.</title>
        <authorList>
            <person name="Matsumoto Y."/>
            <person name="Kinjo T."/>
            <person name="Motooka D."/>
            <person name="Nabeya D."/>
            <person name="Jung N."/>
            <person name="Uechi K."/>
            <person name="Horii T."/>
            <person name="Iida T."/>
            <person name="Fujita J."/>
            <person name="Nakamura S."/>
        </authorList>
    </citation>
    <scope>NUCLEOTIDE SEQUENCE [LARGE SCALE GENOMIC DNA]</scope>
    <source>
        <strain evidence="4 5">JCM 15296</strain>
    </source>
</reference>
<dbReference type="RefSeq" id="WP_138230144.1">
    <property type="nucleotide sequence ID" value="NZ_AP022577.1"/>
</dbReference>
<dbReference type="InterPro" id="IPR036291">
    <property type="entry name" value="NAD(P)-bd_dom_sf"/>
</dbReference>
<protein>
    <submittedName>
        <fullName evidence="4">3-oxoacyl-ACP reductase</fullName>
    </submittedName>
</protein>